<dbReference type="InterPro" id="IPR045851">
    <property type="entry name" value="AMP-bd_C_sf"/>
</dbReference>
<name>A0ABS9H3J0_9BACL</name>
<dbReference type="EMBL" id="JAKIJS010000001">
    <property type="protein sequence ID" value="MCF6138380.1"/>
    <property type="molecule type" value="Genomic_DNA"/>
</dbReference>
<dbReference type="Gene3D" id="3.30.300.30">
    <property type="match status" value="1"/>
</dbReference>
<comment type="similarity">
    <text evidence="1">Belongs to the ATP-dependent AMP-binding enzyme family.</text>
</comment>
<reference evidence="5 6" key="1">
    <citation type="submission" date="2022-01" db="EMBL/GenBank/DDBJ databases">
        <title>Alkalihalobacillus sp. EGI L200015, a novel bacterium isolated from a salt lake sediment.</title>
        <authorList>
            <person name="Gao L."/>
            <person name="Fang B.-Z."/>
            <person name="Li W.-J."/>
        </authorList>
    </citation>
    <scope>NUCLEOTIDE SEQUENCE [LARGE SCALE GENOMIC DNA]</scope>
    <source>
        <strain evidence="5 6">KCTC 12718</strain>
    </source>
</reference>
<evidence type="ECO:0000256" key="2">
    <source>
        <dbReference type="ARBA" id="ARBA00022598"/>
    </source>
</evidence>
<dbReference type="InterPro" id="IPR025110">
    <property type="entry name" value="AMP-bd_C"/>
</dbReference>
<sequence length="489" mass="55137">MIFDHIKKQANNHPDSIAITTSDKTWTYGQLNRKVALAAQHIYQKVPIEKGTIALYFSMNRVDFIIYFLAASSIGWKAVPIDPKVPSAAVKEILSDSETDLLITDFDHETLIDIWEGEQITSSDDIDLNDQIQLPQPHPASIFYLGYTSGTSGKPKGFVRTQRSWTESFKNTDAEYQVRPDDEVIITGSLAHSLFLYGAIHALASGATIRLIEQFSAAKVARNVQNTARTFLYVVPTMLESLLNEKAKQWEAVDCIISSGAKWNHSRRAKVEKMFVNANCIEFYGASELSFVSILHHSYAVEKADSVGRPFAGVSLTIRDQHFQEVEPGEIGKLYVKSDMVFKEYWNLPNETEKVIKDGWVTVGDLARIDEDGFVYLVGRANQMIISGGLNIYPEEVERTIQSVRSVEECAVVGLPDTYWGEKVVAFIKWRKGNEDDVRSLEHSCAKSLAKYKWPKAYITVKDFPYTVSEKIARKKLIDQYMSGGMKDE</sequence>
<dbReference type="Pfam" id="PF13193">
    <property type="entry name" value="AMP-binding_C"/>
    <property type="match status" value="1"/>
</dbReference>
<dbReference type="SUPFAM" id="SSF56801">
    <property type="entry name" value="Acetyl-CoA synthetase-like"/>
    <property type="match status" value="1"/>
</dbReference>
<organism evidence="5 6">
    <name type="scientific">Pseudalkalibacillus berkeleyi</name>
    <dbReference type="NCBI Taxonomy" id="1069813"/>
    <lineage>
        <taxon>Bacteria</taxon>
        <taxon>Bacillati</taxon>
        <taxon>Bacillota</taxon>
        <taxon>Bacilli</taxon>
        <taxon>Bacillales</taxon>
        <taxon>Fictibacillaceae</taxon>
        <taxon>Pseudalkalibacillus</taxon>
    </lineage>
</organism>
<dbReference type="PROSITE" id="PS00455">
    <property type="entry name" value="AMP_BINDING"/>
    <property type="match status" value="1"/>
</dbReference>
<keyword evidence="2" id="KW-0436">Ligase</keyword>
<evidence type="ECO:0000313" key="6">
    <source>
        <dbReference type="Proteomes" id="UP001649381"/>
    </source>
</evidence>
<evidence type="ECO:0000313" key="5">
    <source>
        <dbReference type="EMBL" id="MCF6138380.1"/>
    </source>
</evidence>
<evidence type="ECO:0000256" key="1">
    <source>
        <dbReference type="ARBA" id="ARBA00006432"/>
    </source>
</evidence>
<dbReference type="PANTHER" id="PTHR43201:SF5">
    <property type="entry name" value="MEDIUM-CHAIN ACYL-COA LIGASE ACSF2, MITOCHONDRIAL"/>
    <property type="match status" value="1"/>
</dbReference>
<keyword evidence="6" id="KW-1185">Reference proteome</keyword>
<feature type="domain" description="AMP-binding enzyme C-terminal" evidence="4">
    <location>
        <begin position="396"/>
        <end position="471"/>
    </location>
</feature>
<protein>
    <submittedName>
        <fullName evidence="5">AMP-binding protein</fullName>
    </submittedName>
</protein>
<comment type="caution">
    <text evidence="5">The sequence shown here is derived from an EMBL/GenBank/DDBJ whole genome shotgun (WGS) entry which is preliminary data.</text>
</comment>
<dbReference type="Pfam" id="PF00501">
    <property type="entry name" value="AMP-binding"/>
    <property type="match status" value="1"/>
</dbReference>
<evidence type="ECO:0000259" key="4">
    <source>
        <dbReference type="Pfam" id="PF13193"/>
    </source>
</evidence>
<dbReference type="InterPro" id="IPR042099">
    <property type="entry name" value="ANL_N_sf"/>
</dbReference>
<feature type="domain" description="AMP-dependent synthetase/ligase" evidence="3">
    <location>
        <begin position="7"/>
        <end position="346"/>
    </location>
</feature>
<proteinExistence type="inferred from homology"/>
<evidence type="ECO:0000259" key="3">
    <source>
        <dbReference type="Pfam" id="PF00501"/>
    </source>
</evidence>
<dbReference type="InterPro" id="IPR020845">
    <property type="entry name" value="AMP-binding_CS"/>
</dbReference>
<dbReference type="InterPro" id="IPR000873">
    <property type="entry name" value="AMP-dep_synth/lig_dom"/>
</dbReference>
<dbReference type="PANTHER" id="PTHR43201">
    <property type="entry name" value="ACYL-COA SYNTHETASE"/>
    <property type="match status" value="1"/>
</dbReference>
<dbReference type="RefSeq" id="WP_236334791.1">
    <property type="nucleotide sequence ID" value="NZ_JAKIJS010000001.1"/>
</dbReference>
<dbReference type="Gene3D" id="3.40.50.12780">
    <property type="entry name" value="N-terminal domain of ligase-like"/>
    <property type="match status" value="1"/>
</dbReference>
<accession>A0ABS9H3J0</accession>
<gene>
    <name evidence="5" type="ORF">L2716_11635</name>
</gene>
<dbReference type="Proteomes" id="UP001649381">
    <property type="component" value="Unassembled WGS sequence"/>
</dbReference>